<comment type="caution">
    <text evidence="1">The sequence shown here is derived from an EMBL/GenBank/DDBJ whole genome shotgun (WGS) entry which is preliminary data.</text>
</comment>
<organism evidence="1 2">
    <name type="scientific">Forsythia ovata</name>
    <dbReference type="NCBI Taxonomy" id="205694"/>
    <lineage>
        <taxon>Eukaryota</taxon>
        <taxon>Viridiplantae</taxon>
        <taxon>Streptophyta</taxon>
        <taxon>Embryophyta</taxon>
        <taxon>Tracheophyta</taxon>
        <taxon>Spermatophyta</taxon>
        <taxon>Magnoliopsida</taxon>
        <taxon>eudicotyledons</taxon>
        <taxon>Gunneridae</taxon>
        <taxon>Pentapetalae</taxon>
        <taxon>asterids</taxon>
        <taxon>lamiids</taxon>
        <taxon>Lamiales</taxon>
        <taxon>Oleaceae</taxon>
        <taxon>Forsythieae</taxon>
        <taxon>Forsythia</taxon>
    </lineage>
</organism>
<name>A0ABD1TSB3_9LAMI</name>
<evidence type="ECO:0000313" key="2">
    <source>
        <dbReference type="Proteomes" id="UP001604277"/>
    </source>
</evidence>
<dbReference type="Proteomes" id="UP001604277">
    <property type="component" value="Unassembled WGS sequence"/>
</dbReference>
<keyword evidence="2" id="KW-1185">Reference proteome</keyword>
<evidence type="ECO:0000313" key="1">
    <source>
        <dbReference type="EMBL" id="KAL2515433.1"/>
    </source>
</evidence>
<dbReference type="PANTHER" id="PTHR15140">
    <property type="entry name" value="TUBULIN-SPECIFIC CHAPERONE E"/>
    <property type="match status" value="1"/>
</dbReference>
<gene>
    <name evidence="1" type="ORF">Fot_29404</name>
</gene>
<protein>
    <submittedName>
        <fullName evidence="1">Disease resistance RPP8-like protein 3</fullName>
    </submittedName>
</protein>
<proteinExistence type="predicted"/>
<dbReference type="EMBL" id="JBFOLJ010000008">
    <property type="protein sequence ID" value="KAL2515433.1"/>
    <property type="molecule type" value="Genomic_DNA"/>
</dbReference>
<dbReference type="SUPFAM" id="SSF52058">
    <property type="entry name" value="L domain-like"/>
    <property type="match status" value="1"/>
</dbReference>
<reference evidence="2" key="1">
    <citation type="submission" date="2024-07" db="EMBL/GenBank/DDBJ databases">
        <title>Two chromosome-level genome assemblies of Korean endemic species Abeliophyllum distichum and Forsythia ovata (Oleaceae).</title>
        <authorList>
            <person name="Jang H."/>
        </authorList>
    </citation>
    <scope>NUCLEOTIDE SEQUENCE [LARGE SCALE GENOMIC DNA]</scope>
</reference>
<dbReference type="PANTHER" id="PTHR15140:SF33">
    <property type="entry name" value="LATE BLIGHT RESISTANCE PROTEIN HOMOLOG R1A-3 ISOFORM X1"/>
    <property type="match status" value="1"/>
</dbReference>
<sequence>MLRPLFKIFALFPRPLPPAIWMLPRLRYLRFNVWYLSEPPCELIGWGNSALLANLQTVSEVGASFCTKEVLQQVPNLKKLGIWMEKWDAASFYVNHLVYLQELEVLKCRVIKFSPVPEVFSPVQLVFLHELAFPQPLKS</sequence>
<dbReference type="AlphaFoldDB" id="A0ABD1TSB3"/>
<accession>A0ABD1TSB3</accession>